<dbReference type="CDD" id="cd06550">
    <property type="entry name" value="TM_ABC_iron-siderophores_like"/>
    <property type="match status" value="1"/>
</dbReference>
<keyword evidence="5 8" id="KW-0812">Transmembrane</keyword>
<evidence type="ECO:0000256" key="2">
    <source>
        <dbReference type="ARBA" id="ARBA00007935"/>
    </source>
</evidence>
<accession>A0A4R7BD31</accession>
<evidence type="ECO:0000256" key="3">
    <source>
        <dbReference type="ARBA" id="ARBA00022448"/>
    </source>
</evidence>
<dbReference type="InterPro" id="IPR000522">
    <property type="entry name" value="ABC_transptr_permease_BtuC"/>
</dbReference>
<dbReference type="InterPro" id="IPR037294">
    <property type="entry name" value="ABC_BtuC-like"/>
</dbReference>
<feature type="transmembrane region" description="Helical" evidence="8">
    <location>
        <begin position="297"/>
        <end position="315"/>
    </location>
</feature>
<organism evidence="10 11">
    <name type="scientific">Paludibacterium purpuratum</name>
    <dbReference type="NCBI Taxonomy" id="1144873"/>
    <lineage>
        <taxon>Bacteria</taxon>
        <taxon>Pseudomonadati</taxon>
        <taxon>Pseudomonadota</taxon>
        <taxon>Betaproteobacteria</taxon>
        <taxon>Neisseriales</taxon>
        <taxon>Chromobacteriaceae</taxon>
        <taxon>Paludibacterium</taxon>
    </lineage>
</organism>
<dbReference type="Proteomes" id="UP000295611">
    <property type="component" value="Unassembled WGS sequence"/>
</dbReference>
<dbReference type="GO" id="GO:0005886">
    <property type="term" value="C:plasma membrane"/>
    <property type="evidence" value="ECO:0007669"/>
    <property type="project" value="UniProtKB-SubCell"/>
</dbReference>
<dbReference type="Gene3D" id="1.10.3470.10">
    <property type="entry name" value="ABC transporter involved in vitamin B12 uptake, BtuC"/>
    <property type="match status" value="1"/>
</dbReference>
<dbReference type="AlphaFoldDB" id="A0A4R7BD31"/>
<evidence type="ECO:0000256" key="7">
    <source>
        <dbReference type="ARBA" id="ARBA00023136"/>
    </source>
</evidence>
<proteinExistence type="inferred from homology"/>
<feature type="transmembrane region" description="Helical" evidence="8">
    <location>
        <begin position="140"/>
        <end position="161"/>
    </location>
</feature>
<dbReference type="GO" id="GO:0022857">
    <property type="term" value="F:transmembrane transporter activity"/>
    <property type="evidence" value="ECO:0007669"/>
    <property type="project" value="InterPro"/>
</dbReference>
<protein>
    <submittedName>
        <fullName evidence="10">Iron complex transport system permease protein</fullName>
    </submittedName>
</protein>
<evidence type="ECO:0000256" key="9">
    <source>
        <dbReference type="SAM" id="SignalP"/>
    </source>
</evidence>
<feature type="transmembrane region" description="Helical" evidence="8">
    <location>
        <begin position="229"/>
        <end position="254"/>
    </location>
</feature>
<reference evidence="10 11" key="1">
    <citation type="submission" date="2019-03" db="EMBL/GenBank/DDBJ databases">
        <title>Genomic Encyclopedia of Type Strains, Phase III (KMG-III): the genomes of soil and plant-associated and newly described type strains.</title>
        <authorList>
            <person name="Whitman W."/>
        </authorList>
    </citation>
    <scope>NUCLEOTIDE SEQUENCE [LARGE SCALE GENOMIC DNA]</scope>
    <source>
        <strain evidence="10 11">CECT 8976</strain>
    </source>
</reference>
<sequence>MRLFTLVLLLSVAIALTAGAALVLAPGSHPSVGLALFVSPTEVERQLLWQLRLPRQVLSFFAGALLASAGGAIQARFRNSLAEPGLIGISGGAALSAALALQFGLPVTWVSLLAFAGGLGALGLTCLISRQSVDNDRLILAGIAVNAIFGSLLTLLITTLPDGSLRTITFWLMGSFANADWPQARLFLLAAPWLVWLLFREWRLLNLLQLGPETAFHQGFDPRRGGARVVLFAAMAVALVVSHCGMVGFIGLMAPHLARQLVGSHARRLQIAAPLIGGWLALLADWLAQSLLYPAELPVGVITSLAGAPFFLWLLRQSGRRSRHA</sequence>
<dbReference type="PANTHER" id="PTHR30472">
    <property type="entry name" value="FERRIC ENTEROBACTIN TRANSPORT SYSTEM PERMEASE PROTEIN"/>
    <property type="match status" value="1"/>
</dbReference>
<dbReference type="SUPFAM" id="SSF81345">
    <property type="entry name" value="ABC transporter involved in vitamin B12 uptake, BtuC"/>
    <property type="match status" value="1"/>
</dbReference>
<evidence type="ECO:0000256" key="1">
    <source>
        <dbReference type="ARBA" id="ARBA00004651"/>
    </source>
</evidence>
<comment type="subcellular location">
    <subcellularLocation>
        <location evidence="1">Cell membrane</location>
        <topology evidence="1">Multi-pass membrane protein</topology>
    </subcellularLocation>
</comment>
<dbReference type="RefSeq" id="WP_133678506.1">
    <property type="nucleotide sequence ID" value="NZ_SNZP01000002.1"/>
</dbReference>
<dbReference type="OrthoDB" id="9782305at2"/>
<keyword evidence="4" id="KW-1003">Cell membrane</keyword>
<evidence type="ECO:0000313" key="10">
    <source>
        <dbReference type="EMBL" id="TDR82072.1"/>
    </source>
</evidence>
<feature type="chain" id="PRO_5020356187" evidence="9">
    <location>
        <begin position="21"/>
        <end position="325"/>
    </location>
</feature>
<evidence type="ECO:0000256" key="4">
    <source>
        <dbReference type="ARBA" id="ARBA00022475"/>
    </source>
</evidence>
<name>A0A4R7BD31_9NEIS</name>
<evidence type="ECO:0000313" key="11">
    <source>
        <dbReference type="Proteomes" id="UP000295611"/>
    </source>
</evidence>
<evidence type="ECO:0000256" key="6">
    <source>
        <dbReference type="ARBA" id="ARBA00022989"/>
    </source>
</evidence>
<feature type="transmembrane region" description="Helical" evidence="8">
    <location>
        <begin position="57"/>
        <end position="73"/>
    </location>
</feature>
<keyword evidence="11" id="KW-1185">Reference proteome</keyword>
<feature type="signal peptide" evidence="9">
    <location>
        <begin position="1"/>
        <end position="20"/>
    </location>
</feature>
<evidence type="ECO:0000256" key="8">
    <source>
        <dbReference type="SAM" id="Phobius"/>
    </source>
</evidence>
<feature type="transmembrane region" description="Helical" evidence="8">
    <location>
        <begin position="181"/>
        <end position="199"/>
    </location>
</feature>
<keyword evidence="9" id="KW-0732">Signal</keyword>
<feature type="transmembrane region" description="Helical" evidence="8">
    <location>
        <begin position="109"/>
        <end position="128"/>
    </location>
</feature>
<keyword evidence="7 8" id="KW-0472">Membrane</keyword>
<dbReference type="PANTHER" id="PTHR30472:SF25">
    <property type="entry name" value="ABC TRANSPORTER PERMEASE PROTEIN MJ0876-RELATED"/>
    <property type="match status" value="1"/>
</dbReference>
<keyword evidence="3" id="KW-0813">Transport</keyword>
<keyword evidence="6 8" id="KW-1133">Transmembrane helix</keyword>
<comment type="caution">
    <text evidence="10">The sequence shown here is derived from an EMBL/GenBank/DDBJ whole genome shotgun (WGS) entry which is preliminary data.</text>
</comment>
<feature type="transmembrane region" description="Helical" evidence="8">
    <location>
        <begin position="85"/>
        <end position="103"/>
    </location>
</feature>
<evidence type="ECO:0000256" key="5">
    <source>
        <dbReference type="ARBA" id="ARBA00022692"/>
    </source>
</evidence>
<dbReference type="Pfam" id="PF01032">
    <property type="entry name" value="FecCD"/>
    <property type="match status" value="1"/>
</dbReference>
<comment type="similarity">
    <text evidence="2">Belongs to the binding-protein-dependent transport system permease family. FecCD subfamily.</text>
</comment>
<dbReference type="EMBL" id="SNZP01000002">
    <property type="protein sequence ID" value="TDR82072.1"/>
    <property type="molecule type" value="Genomic_DNA"/>
</dbReference>
<gene>
    <name evidence="10" type="ORF">DFP86_102186</name>
</gene>